<proteinExistence type="predicted"/>
<dbReference type="Gene3D" id="1.10.510.10">
    <property type="entry name" value="Transferase(Phosphotransferase) domain 1"/>
    <property type="match status" value="1"/>
</dbReference>
<comment type="caution">
    <text evidence="6">The sequence shown here is derived from an EMBL/GenBank/DDBJ whole genome shotgun (WGS) entry which is preliminary data.</text>
</comment>
<evidence type="ECO:0000256" key="4">
    <source>
        <dbReference type="ARBA" id="ARBA00047951"/>
    </source>
</evidence>
<dbReference type="AlphaFoldDB" id="A0AAV5L7W6"/>
<dbReference type="EMBL" id="BPVZ01000100">
    <property type="protein sequence ID" value="GKV33343.1"/>
    <property type="molecule type" value="Genomic_DNA"/>
</dbReference>
<comment type="catalytic activity">
    <reaction evidence="4">
        <text>L-threonyl-[protein] + ATP = O-phospho-L-threonyl-[protein] + ADP + H(+)</text>
        <dbReference type="Rhea" id="RHEA:46608"/>
        <dbReference type="Rhea" id="RHEA-COMP:11060"/>
        <dbReference type="Rhea" id="RHEA-COMP:11605"/>
        <dbReference type="ChEBI" id="CHEBI:15378"/>
        <dbReference type="ChEBI" id="CHEBI:30013"/>
        <dbReference type="ChEBI" id="CHEBI:30616"/>
        <dbReference type="ChEBI" id="CHEBI:61977"/>
        <dbReference type="ChEBI" id="CHEBI:456216"/>
    </reaction>
</comment>
<dbReference type="Proteomes" id="UP001054252">
    <property type="component" value="Unassembled WGS sequence"/>
</dbReference>
<dbReference type="InterPro" id="IPR000719">
    <property type="entry name" value="Prot_kinase_dom"/>
</dbReference>
<evidence type="ECO:0000313" key="7">
    <source>
        <dbReference type="Proteomes" id="UP001054252"/>
    </source>
</evidence>
<feature type="domain" description="Protein kinase" evidence="5">
    <location>
        <begin position="1"/>
        <end position="185"/>
    </location>
</feature>
<dbReference type="PROSITE" id="PS50011">
    <property type="entry name" value="PROTEIN_KINASE_DOM"/>
    <property type="match status" value="1"/>
</dbReference>
<dbReference type="SUPFAM" id="SSF56112">
    <property type="entry name" value="Protein kinase-like (PK-like)"/>
    <property type="match status" value="1"/>
</dbReference>
<sequence>MWLRITAETAEALAYLHSAASPPIIHRDIKCTNILLDNNLRAKVSDFGASRLVPLDQTQLTTLVQGTLGSLDPQYFLTSQLTDRSDVYSFGVVLVELLTGEKAVSLERPQEERNLAMLFDASMKKNCLFKILDMQIVRDIKADQLREVAELARRCLKLGGDERPCMKEVAMELQRLRSYQKHAWAEERIKSTDFLLREPSEPHMGNSIGCESMKERVFFEPEQGR</sequence>
<dbReference type="GO" id="GO:0004674">
    <property type="term" value="F:protein serine/threonine kinase activity"/>
    <property type="evidence" value="ECO:0007669"/>
    <property type="project" value="TreeGrafter"/>
</dbReference>
<dbReference type="GO" id="GO:0007166">
    <property type="term" value="P:cell surface receptor signaling pathway"/>
    <property type="evidence" value="ECO:0007669"/>
    <property type="project" value="InterPro"/>
</dbReference>
<organism evidence="6 7">
    <name type="scientific">Rubroshorea leprosula</name>
    <dbReference type="NCBI Taxonomy" id="152421"/>
    <lineage>
        <taxon>Eukaryota</taxon>
        <taxon>Viridiplantae</taxon>
        <taxon>Streptophyta</taxon>
        <taxon>Embryophyta</taxon>
        <taxon>Tracheophyta</taxon>
        <taxon>Spermatophyta</taxon>
        <taxon>Magnoliopsida</taxon>
        <taxon>eudicotyledons</taxon>
        <taxon>Gunneridae</taxon>
        <taxon>Pentapetalae</taxon>
        <taxon>rosids</taxon>
        <taxon>malvids</taxon>
        <taxon>Malvales</taxon>
        <taxon>Dipterocarpaceae</taxon>
        <taxon>Rubroshorea</taxon>
    </lineage>
</organism>
<dbReference type="PANTHER" id="PTHR27005">
    <property type="entry name" value="WALL-ASSOCIATED RECEPTOR KINASE-LIKE 21"/>
    <property type="match status" value="1"/>
</dbReference>
<accession>A0AAV5L7W6</accession>
<evidence type="ECO:0000259" key="5">
    <source>
        <dbReference type="PROSITE" id="PS50011"/>
    </source>
</evidence>
<evidence type="ECO:0000256" key="1">
    <source>
        <dbReference type="ARBA" id="ARBA00022741"/>
    </source>
</evidence>
<comment type="catalytic activity">
    <reaction evidence="3">
        <text>L-seryl-[protein] + ATP = O-phospho-L-seryl-[protein] + ADP + H(+)</text>
        <dbReference type="Rhea" id="RHEA:17989"/>
        <dbReference type="Rhea" id="RHEA-COMP:9863"/>
        <dbReference type="Rhea" id="RHEA-COMP:11604"/>
        <dbReference type="ChEBI" id="CHEBI:15378"/>
        <dbReference type="ChEBI" id="CHEBI:29999"/>
        <dbReference type="ChEBI" id="CHEBI:30616"/>
        <dbReference type="ChEBI" id="CHEBI:83421"/>
        <dbReference type="ChEBI" id="CHEBI:456216"/>
    </reaction>
</comment>
<name>A0AAV5L7W6_9ROSI</name>
<dbReference type="GO" id="GO:0005886">
    <property type="term" value="C:plasma membrane"/>
    <property type="evidence" value="ECO:0007669"/>
    <property type="project" value="TreeGrafter"/>
</dbReference>
<protein>
    <recommendedName>
        <fullName evidence="5">Protein kinase domain-containing protein</fullName>
    </recommendedName>
</protein>
<evidence type="ECO:0000256" key="2">
    <source>
        <dbReference type="ARBA" id="ARBA00022840"/>
    </source>
</evidence>
<dbReference type="PANTHER" id="PTHR27005:SF511">
    <property type="entry name" value="WALL-ASSOCIATED RECEPTOR KINASE 1-RELATED"/>
    <property type="match status" value="1"/>
</dbReference>
<dbReference type="InterPro" id="IPR011009">
    <property type="entry name" value="Kinase-like_dom_sf"/>
</dbReference>
<dbReference type="PROSITE" id="PS00108">
    <property type="entry name" value="PROTEIN_KINASE_ST"/>
    <property type="match status" value="1"/>
</dbReference>
<keyword evidence="1" id="KW-0547">Nucleotide-binding</keyword>
<dbReference type="InterPro" id="IPR008271">
    <property type="entry name" value="Ser/Thr_kinase_AS"/>
</dbReference>
<dbReference type="InterPro" id="IPR045274">
    <property type="entry name" value="WAK-like"/>
</dbReference>
<dbReference type="SMART" id="SM00220">
    <property type="entry name" value="S_TKc"/>
    <property type="match status" value="1"/>
</dbReference>
<reference evidence="6 7" key="1">
    <citation type="journal article" date="2021" name="Commun. Biol.">
        <title>The genome of Shorea leprosula (Dipterocarpaceae) highlights the ecological relevance of drought in aseasonal tropical rainforests.</title>
        <authorList>
            <person name="Ng K.K.S."/>
            <person name="Kobayashi M.J."/>
            <person name="Fawcett J.A."/>
            <person name="Hatakeyama M."/>
            <person name="Paape T."/>
            <person name="Ng C.H."/>
            <person name="Ang C.C."/>
            <person name="Tnah L.H."/>
            <person name="Lee C.T."/>
            <person name="Nishiyama T."/>
            <person name="Sese J."/>
            <person name="O'Brien M.J."/>
            <person name="Copetti D."/>
            <person name="Mohd Noor M.I."/>
            <person name="Ong R.C."/>
            <person name="Putra M."/>
            <person name="Sireger I.Z."/>
            <person name="Indrioko S."/>
            <person name="Kosugi Y."/>
            <person name="Izuno A."/>
            <person name="Isagi Y."/>
            <person name="Lee S.L."/>
            <person name="Shimizu K.K."/>
        </authorList>
    </citation>
    <scope>NUCLEOTIDE SEQUENCE [LARGE SCALE GENOMIC DNA]</scope>
    <source>
        <strain evidence="6">214</strain>
    </source>
</reference>
<dbReference type="Pfam" id="PF00069">
    <property type="entry name" value="Pkinase"/>
    <property type="match status" value="1"/>
</dbReference>
<evidence type="ECO:0000313" key="6">
    <source>
        <dbReference type="EMBL" id="GKV33343.1"/>
    </source>
</evidence>
<dbReference type="GO" id="GO:0005524">
    <property type="term" value="F:ATP binding"/>
    <property type="evidence" value="ECO:0007669"/>
    <property type="project" value="UniProtKB-KW"/>
</dbReference>
<evidence type="ECO:0000256" key="3">
    <source>
        <dbReference type="ARBA" id="ARBA00047558"/>
    </source>
</evidence>
<dbReference type="FunFam" id="1.10.510.10:FF:000084">
    <property type="entry name" value="Wall-associated receptor kinase 2"/>
    <property type="match status" value="1"/>
</dbReference>
<keyword evidence="2" id="KW-0067">ATP-binding</keyword>
<keyword evidence="7" id="KW-1185">Reference proteome</keyword>
<gene>
    <name evidence="6" type="ORF">SLEP1_g41866</name>
</gene>